<reference evidence="2 3" key="1">
    <citation type="submission" date="2014-12" db="EMBL/GenBank/DDBJ databases">
        <title>Draft genome sequences of 29 type strains of Enterococci.</title>
        <authorList>
            <person name="Zhong Z."/>
            <person name="Sun Z."/>
            <person name="Liu W."/>
            <person name="Zhang W."/>
            <person name="Zhang H."/>
        </authorList>
    </citation>
    <scope>NUCLEOTIDE SEQUENCE [LARGE SCALE GENOMIC DNA]</scope>
    <source>
        <strain evidence="2 3">DSM 17690</strain>
    </source>
</reference>
<comment type="caution">
    <text evidence="2">The sequence shown here is derived from an EMBL/GenBank/DDBJ whole genome shotgun (WGS) entry which is preliminary data.</text>
</comment>
<feature type="transmembrane region" description="Helical" evidence="1">
    <location>
        <begin position="97"/>
        <end position="120"/>
    </location>
</feature>
<sequence>MDVLFGIESKFYRATIIIYKVVLANLLFLLTSLLIITIPASISALLYTLSGNDVSVVRKYLTHFKKSLLTTIPLGLFNVFTFFTIISLITGLQNRTLLASLLIIISSSFLVMYNLGIYFFQNQTKEKNYFFIFRNSFFLTIISFPKLFIMLSATGIVLYISEMFFNNSVLFFGLGAIFYVVQRIFSSSINKIQEAIVL</sequence>
<name>A0A1L8QUD8_9ENTE</name>
<feature type="transmembrane region" description="Helical" evidence="1">
    <location>
        <begin position="68"/>
        <end position="91"/>
    </location>
</feature>
<accession>A0A1L8QUD8</accession>
<dbReference type="AlphaFoldDB" id="A0A1L8QUD8"/>
<protein>
    <submittedName>
        <fullName evidence="2">Uncharacterized protein</fullName>
    </submittedName>
</protein>
<keyword evidence="1" id="KW-1133">Transmembrane helix</keyword>
<feature type="transmembrane region" description="Helical" evidence="1">
    <location>
        <begin position="16"/>
        <end position="47"/>
    </location>
</feature>
<evidence type="ECO:0000313" key="3">
    <source>
        <dbReference type="Proteomes" id="UP000182149"/>
    </source>
</evidence>
<dbReference type="STRING" id="328396.RU93_GL001615"/>
<keyword evidence="1" id="KW-0812">Transmembrane</keyword>
<evidence type="ECO:0000313" key="2">
    <source>
        <dbReference type="EMBL" id="OJG11128.1"/>
    </source>
</evidence>
<dbReference type="Proteomes" id="UP000182149">
    <property type="component" value="Unassembled WGS sequence"/>
</dbReference>
<feature type="transmembrane region" description="Helical" evidence="1">
    <location>
        <begin position="164"/>
        <end position="181"/>
    </location>
</feature>
<gene>
    <name evidence="2" type="ORF">RU93_GL001615</name>
</gene>
<keyword evidence="1" id="KW-0472">Membrane</keyword>
<feature type="transmembrane region" description="Helical" evidence="1">
    <location>
        <begin position="132"/>
        <end position="158"/>
    </location>
</feature>
<evidence type="ECO:0000256" key="1">
    <source>
        <dbReference type="SAM" id="Phobius"/>
    </source>
</evidence>
<proteinExistence type="predicted"/>
<keyword evidence="3" id="KW-1185">Reference proteome</keyword>
<dbReference type="EMBL" id="JXKD01000004">
    <property type="protein sequence ID" value="OJG11128.1"/>
    <property type="molecule type" value="Genomic_DNA"/>
</dbReference>
<organism evidence="2 3">
    <name type="scientific">Enterococcus aquimarinus</name>
    <dbReference type="NCBI Taxonomy" id="328396"/>
    <lineage>
        <taxon>Bacteria</taxon>
        <taxon>Bacillati</taxon>
        <taxon>Bacillota</taxon>
        <taxon>Bacilli</taxon>
        <taxon>Lactobacillales</taxon>
        <taxon>Enterococcaceae</taxon>
        <taxon>Enterococcus</taxon>
    </lineage>
</organism>